<sequence length="280" mass="32464">MLHQVEDDRWQMVFPYADGDTLEGQWESTDPDDLTPMEGKWFVDQYAGVSSALEEIHETTSEFHCGAHTGLKPEKILLFDDDTPNHTLRIADMGLEPHRMWPAGTRPIRGQLFREGRVSRYTAPFMGHSFDKNEERPRESDILALGCILLEHVIWVMSGYDALVHFRHRTELFWDHFQNDDDGSLYVGIHGYAGHYIELTLPCLDVDTAYTDILLLVRDHMLVWPTPADAKSVRQTLERIGRKCGESLHMSYTRRPDVLEFPKGLLDEFDWKKKSQFIFP</sequence>
<comment type="caution">
    <text evidence="2">The sequence shown here is derived from an EMBL/GenBank/DDBJ whole genome shotgun (WGS) entry which is preliminary data.</text>
</comment>
<dbReference type="InterPro" id="IPR000719">
    <property type="entry name" value="Prot_kinase_dom"/>
</dbReference>
<organism evidence="2 3">
    <name type="scientific">Apiospora marii</name>
    <dbReference type="NCBI Taxonomy" id="335849"/>
    <lineage>
        <taxon>Eukaryota</taxon>
        <taxon>Fungi</taxon>
        <taxon>Dikarya</taxon>
        <taxon>Ascomycota</taxon>
        <taxon>Pezizomycotina</taxon>
        <taxon>Sordariomycetes</taxon>
        <taxon>Xylariomycetidae</taxon>
        <taxon>Amphisphaeriales</taxon>
        <taxon>Apiosporaceae</taxon>
        <taxon>Apiospora</taxon>
    </lineage>
</organism>
<dbReference type="Gene3D" id="1.10.510.10">
    <property type="entry name" value="Transferase(Phosphotransferase) domain 1"/>
    <property type="match status" value="1"/>
</dbReference>
<feature type="domain" description="Protein kinase" evidence="1">
    <location>
        <begin position="1"/>
        <end position="223"/>
    </location>
</feature>
<name>A0ABR1SBW5_9PEZI</name>
<reference evidence="2 3" key="1">
    <citation type="submission" date="2023-01" db="EMBL/GenBank/DDBJ databases">
        <title>Analysis of 21 Apiospora genomes using comparative genomics revels a genus with tremendous synthesis potential of carbohydrate active enzymes and secondary metabolites.</title>
        <authorList>
            <person name="Sorensen T."/>
        </authorList>
    </citation>
    <scope>NUCLEOTIDE SEQUENCE [LARGE SCALE GENOMIC DNA]</scope>
    <source>
        <strain evidence="2 3">CBS 20057</strain>
    </source>
</reference>
<evidence type="ECO:0000259" key="1">
    <source>
        <dbReference type="PROSITE" id="PS50011"/>
    </source>
</evidence>
<evidence type="ECO:0000313" key="3">
    <source>
        <dbReference type="Proteomes" id="UP001396898"/>
    </source>
</evidence>
<keyword evidence="3" id="KW-1185">Reference proteome</keyword>
<dbReference type="PROSITE" id="PS50011">
    <property type="entry name" value="PROTEIN_KINASE_DOM"/>
    <property type="match status" value="1"/>
</dbReference>
<dbReference type="EMBL" id="JAQQWI010000007">
    <property type="protein sequence ID" value="KAK8029345.1"/>
    <property type="molecule type" value="Genomic_DNA"/>
</dbReference>
<dbReference type="Proteomes" id="UP001396898">
    <property type="component" value="Unassembled WGS sequence"/>
</dbReference>
<gene>
    <name evidence="2" type="ORF">PG991_006401</name>
</gene>
<dbReference type="PANTHER" id="PTHR24359:SF1">
    <property type="entry name" value="INHIBITOR OF NUCLEAR FACTOR KAPPA-B KINASE EPSILON SUBUNIT HOMOLOG 1-RELATED"/>
    <property type="match status" value="1"/>
</dbReference>
<dbReference type="InterPro" id="IPR011009">
    <property type="entry name" value="Kinase-like_dom_sf"/>
</dbReference>
<proteinExistence type="predicted"/>
<dbReference type="SUPFAM" id="SSF56112">
    <property type="entry name" value="Protein kinase-like (PK-like)"/>
    <property type="match status" value="1"/>
</dbReference>
<protein>
    <recommendedName>
        <fullName evidence="1">Protein kinase domain-containing protein</fullName>
    </recommendedName>
</protein>
<evidence type="ECO:0000313" key="2">
    <source>
        <dbReference type="EMBL" id="KAK8029345.1"/>
    </source>
</evidence>
<dbReference type="PANTHER" id="PTHR24359">
    <property type="entry name" value="SERINE/THREONINE-PROTEIN KINASE SBK1"/>
    <property type="match status" value="1"/>
</dbReference>
<accession>A0ABR1SBW5</accession>